<comment type="caution">
    <text evidence="1">The sequence shown here is derived from an EMBL/GenBank/DDBJ whole genome shotgun (WGS) entry which is preliminary data.</text>
</comment>
<proteinExistence type="predicted"/>
<feature type="non-terminal residue" evidence="1">
    <location>
        <position position="71"/>
    </location>
</feature>
<dbReference type="Proteomes" id="UP001642360">
    <property type="component" value="Unassembled WGS sequence"/>
</dbReference>
<evidence type="ECO:0000313" key="1">
    <source>
        <dbReference type="EMBL" id="CAK9174440.1"/>
    </source>
</evidence>
<name>A0ABC8TZC8_9AQUA</name>
<accession>A0ABC8TZC8</accession>
<dbReference type="AlphaFoldDB" id="A0ABC8TZC8"/>
<reference evidence="1 2" key="1">
    <citation type="submission" date="2024-02" db="EMBL/GenBank/DDBJ databases">
        <authorList>
            <person name="Vignale AGUSTIN F."/>
            <person name="Sosa J E."/>
            <person name="Modenutti C."/>
        </authorList>
    </citation>
    <scope>NUCLEOTIDE SEQUENCE [LARGE SCALE GENOMIC DNA]</scope>
</reference>
<evidence type="ECO:0000313" key="2">
    <source>
        <dbReference type="Proteomes" id="UP001642360"/>
    </source>
</evidence>
<organism evidence="1 2">
    <name type="scientific">Ilex paraguariensis</name>
    <name type="common">yerba mate</name>
    <dbReference type="NCBI Taxonomy" id="185542"/>
    <lineage>
        <taxon>Eukaryota</taxon>
        <taxon>Viridiplantae</taxon>
        <taxon>Streptophyta</taxon>
        <taxon>Embryophyta</taxon>
        <taxon>Tracheophyta</taxon>
        <taxon>Spermatophyta</taxon>
        <taxon>Magnoliopsida</taxon>
        <taxon>eudicotyledons</taxon>
        <taxon>Gunneridae</taxon>
        <taxon>Pentapetalae</taxon>
        <taxon>asterids</taxon>
        <taxon>campanulids</taxon>
        <taxon>Aquifoliales</taxon>
        <taxon>Aquifoliaceae</taxon>
        <taxon>Ilex</taxon>
    </lineage>
</organism>
<keyword evidence="2" id="KW-1185">Reference proteome</keyword>
<dbReference type="EMBL" id="CAUOFW020006369">
    <property type="protein sequence ID" value="CAK9174440.1"/>
    <property type="molecule type" value="Genomic_DNA"/>
</dbReference>
<sequence>MNEIKTIEGKLLVLGPCDTSTPKTKTTTSIVWRDKEFYVKCFKDIILGPKVKIVKMVSLKVFESIAHHFVK</sequence>
<protein>
    <submittedName>
        <fullName evidence="1">Uncharacterized protein</fullName>
    </submittedName>
</protein>
<gene>
    <name evidence="1" type="ORF">ILEXP_LOCUS44186</name>
</gene>